<feature type="compositionally biased region" description="Basic and acidic residues" evidence="1">
    <location>
        <begin position="59"/>
        <end position="83"/>
    </location>
</feature>
<comment type="caution">
    <text evidence="2">The sequence shown here is derived from an EMBL/GenBank/DDBJ whole genome shotgun (WGS) entry which is preliminary data.</text>
</comment>
<organism evidence="2 3">
    <name type="scientific">Channa striata</name>
    <name type="common">Snakehead murrel</name>
    <name type="synonym">Ophicephalus striatus</name>
    <dbReference type="NCBI Taxonomy" id="64152"/>
    <lineage>
        <taxon>Eukaryota</taxon>
        <taxon>Metazoa</taxon>
        <taxon>Chordata</taxon>
        <taxon>Craniata</taxon>
        <taxon>Vertebrata</taxon>
        <taxon>Euteleostomi</taxon>
        <taxon>Actinopterygii</taxon>
        <taxon>Neopterygii</taxon>
        <taxon>Teleostei</taxon>
        <taxon>Neoteleostei</taxon>
        <taxon>Acanthomorphata</taxon>
        <taxon>Anabantaria</taxon>
        <taxon>Anabantiformes</taxon>
        <taxon>Channoidei</taxon>
        <taxon>Channidae</taxon>
        <taxon>Channa</taxon>
    </lineage>
</organism>
<accession>A0AA88IXI3</accession>
<dbReference type="Proteomes" id="UP001187415">
    <property type="component" value="Unassembled WGS sequence"/>
</dbReference>
<feature type="compositionally biased region" description="Basic residues" evidence="1">
    <location>
        <begin position="84"/>
        <end position="98"/>
    </location>
</feature>
<name>A0AA88IXI3_CHASR</name>
<feature type="compositionally biased region" description="Basic and acidic residues" evidence="1">
    <location>
        <begin position="793"/>
        <end position="806"/>
    </location>
</feature>
<feature type="region of interest" description="Disordered" evidence="1">
    <location>
        <begin position="1"/>
        <end position="115"/>
    </location>
</feature>
<feature type="region of interest" description="Disordered" evidence="1">
    <location>
        <begin position="205"/>
        <end position="248"/>
    </location>
</feature>
<gene>
    <name evidence="2" type="ORF">Q5P01_000322</name>
</gene>
<keyword evidence="3" id="KW-1185">Reference proteome</keyword>
<reference evidence="2" key="1">
    <citation type="submission" date="2023-07" db="EMBL/GenBank/DDBJ databases">
        <title>Chromosome-level Genome Assembly of Striped Snakehead (Channa striata).</title>
        <authorList>
            <person name="Liu H."/>
        </authorList>
    </citation>
    <scope>NUCLEOTIDE SEQUENCE</scope>
    <source>
        <strain evidence="2">Gz</strain>
        <tissue evidence="2">Muscle</tissue>
    </source>
</reference>
<dbReference type="AlphaFoldDB" id="A0AA88IXI3"/>
<evidence type="ECO:0000313" key="2">
    <source>
        <dbReference type="EMBL" id="KAK2814523.1"/>
    </source>
</evidence>
<proteinExistence type="predicted"/>
<feature type="region of interest" description="Disordered" evidence="1">
    <location>
        <begin position="340"/>
        <end position="364"/>
    </location>
</feature>
<evidence type="ECO:0000313" key="3">
    <source>
        <dbReference type="Proteomes" id="UP001187415"/>
    </source>
</evidence>
<evidence type="ECO:0000256" key="1">
    <source>
        <dbReference type="SAM" id="MobiDB-lite"/>
    </source>
</evidence>
<sequence length="869" mass="96174">MSVENPGARLPAIVRSCSAGPWSAEVSNPRGRSEGSTKPRSATPSGQRRAKRFGLEVPPHSEVRSNDGRARRDRDSLPSDDGGRHRKSHVHHAPRRPFKSPSPDETVPPSRLAGRRDVRPLVFGAAGRSEGLGLLAPPQRVPLRRRSFQSRAERPPRRPGERCFCTAPRCRLAVGHDGNVAEPRQGVEERTARRAVADLAHDDWTVQPLPDPDVKILPSSGARSDRGTRRRLQEFERNSASRDPSRQPLLLSFAERRVRTPRTSQPPQESCSLKALGASLAFVNPKYAAHRPEVPTAILRRARFPRGDGPLAHGRFRAAAGKEVASRERHRLASRRFLLGSTGKGATPPPLSPHRPTREANPRALSANREDIEWLLEKRAVDPARDLGSSVSLAVAADCVRARLLKDHGDDERERSERERASEYERLTTDRVAQAVLIRELGMEGAKARVRELQARGAPAEDASGRLMYRFRRMIERVFEYFQVKGMRMEPFQLELFRGVVLGVTKAQFGDSLFRHKHALLSALGLEPLGSESYDHTNPALSHLYRVEKEFSRYANPYTLCLAPRQCGKSLVMKTILAAVLLHLDIDVMVQAQNKNMCTTLRVGVERAMEELQQLPPSTAAKRSWACAGTLKTERHYTAERLALRSGKRGSPRGWWPTPAISPTLGIAPTAGVIAGIYVTLTGQSWCYMCGRRPRPQYRPSPENVGLAAGARDTCTASFSARRQSSRRSRKWKMERCSKGGLDRHYPLGPARDAAAEVIKGRAPPTQFSVFAWPTWLSDTTCLERLGRGSRRADARLQEDGGEAGRRAGPPPTGRPTTACYLTRGPTNGTFGTRPKRALNARAGDGPSEGGRSSWSRREVSRRSPSSSP</sequence>
<protein>
    <submittedName>
        <fullName evidence="2">Uncharacterized protein</fullName>
    </submittedName>
</protein>
<feature type="compositionally biased region" description="Basic and acidic residues" evidence="1">
    <location>
        <begin position="223"/>
        <end position="245"/>
    </location>
</feature>
<dbReference type="EMBL" id="JAUPFM010000039">
    <property type="protein sequence ID" value="KAK2814523.1"/>
    <property type="molecule type" value="Genomic_DNA"/>
</dbReference>
<feature type="region of interest" description="Disordered" evidence="1">
    <location>
        <begin position="793"/>
        <end position="869"/>
    </location>
</feature>